<sequence>MVGNGASTGKRANGGVVGDVEVRRGPHAKPSPGANCGRIGRPALKTRLLSPWHERSLAAQSAPGLMLRQQATVVSPANGERLNDDDSAGGETGLVTTNTARPVLKDVIGQDSLC</sequence>
<feature type="region of interest" description="Disordered" evidence="1">
    <location>
        <begin position="1"/>
        <end position="40"/>
    </location>
</feature>
<proteinExistence type="predicted"/>
<evidence type="ECO:0000313" key="3">
    <source>
        <dbReference type="Proteomes" id="UP000054559"/>
    </source>
</evidence>
<evidence type="ECO:0000313" key="2">
    <source>
        <dbReference type="EMBL" id="KMU74335.1"/>
    </source>
</evidence>
<reference evidence="3" key="1">
    <citation type="journal article" date="2010" name="Genome Res.">
        <title>Population genomic sequencing of Coccidioides fungi reveals recent hybridization and transposon control.</title>
        <authorList>
            <person name="Neafsey D.E."/>
            <person name="Barker B.M."/>
            <person name="Sharpton T.J."/>
            <person name="Stajich J.E."/>
            <person name="Park D.J."/>
            <person name="Whiston E."/>
            <person name="Hung C.-Y."/>
            <person name="McMahan C."/>
            <person name="White J."/>
            <person name="Sykes S."/>
            <person name="Heiman D."/>
            <person name="Young S."/>
            <person name="Zeng Q."/>
            <person name="Abouelleil A."/>
            <person name="Aftuck L."/>
            <person name="Bessette D."/>
            <person name="Brown A."/>
            <person name="FitzGerald M."/>
            <person name="Lui A."/>
            <person name="Macdonald J.P."/>
            <person name="Priest M."/>
            <person name="Orbach M.J."/>
            <person name="Galgiani J.N."/>
            <person name="Kirkland T.N."/>
            <person name="Cole G.T."/>
            <person name="Birren B.W."/>
            <person name="Henn M.R."/>
            <person name="Taylor J.W."/>
            <person name="Rounsley S.D."/>
        </authorList>
    </citation>
    <scope>NUCLEOTIDE SEQUENCE [LARGE SCALE GENOMIC DNA]</scope>
    <source>
        <strain evidence="3">RMSCC 3703</strain>
    </source>
</reference>
<protein>
    <submittedName>
        <fullName evidence="2">Uncharacterized protein</fullName>
    </submittedName>
</protein>
<dbReference type="EMBL" id="DS268134">
    <property type="protein sequence ID" value="KMU74335.1"/>
    <property type="molecule type" value="Genomic_DNA"/>
</dbReference>
<dbReference type="Proteomes" id="UP000054559">
    <property type="component" value="Unassembled WGS sequence"/>
</dbReference>
<organism evidence="2 3">
    <name type="scientific">Coccidioides immitis RMSCC 3703</name>
    <dbReference type="NCBI Taxonomy" id="454286"/>
    <lineage>
        <taxon>Eukaryota</taxon>
        <taxon>Fungi</taxon>
        <taxon>Dikarya</taxon>
        <taxon>Ascomycota</taxon>
        <taxon>Pezizomycotina</taxon>
        <taxon>Eurotiomycetes</taxon>
        <taxon>Eurotiomycetidae</taxon>
        <taxon>Onygenales</taxon>
        <taxon>Onygenaceae</taxon>
        <taxon>Coccidioides</taxon>
    </lineage>
</organism>
<evidence type="ECO:0000256" key="1">
    <source>
        <dbReference type="SAM" id="MobiDB-lite"/>
    </source>
</evidence>
<dbReference type="AlphaFoldDB" id="A0A0J8QQ78"/>
<accession>A0A0J8QQ78</accession>
<gene>
    <name evidence="2" type="ORF">CISG_04685</name>
</gene>
<name>A0A0J8QQ78_COCIT</name>
<feature type="region of interest" description="Disordered" evidence="1">
    <location>
        <begin position="78"/>
        <end position="97"/>
    </location>
</feature>